<accession>A0A4R6ILY3</accession>
<feature type="transmembrane region" description="Helical" evidence="1">
    <location>
        <begin position="446"/>
        <end position="465"/>
    </location>
</feature>
<feature type="transmembrane region" description="Helical" evidence="1">
    <location>
        <begin position="207"/>
        <end position="225"/>
    </location>
</feature>
<feature type="transmembrane region" description="Helical" evidence="1">
    <location>
        <begin position="37"/>
        <end position="60"/>
    </location>
</feature>
<dbReference type="Proteomes" id="UP000295499">
    <property type="component" value="Unassembled WGS sequence"/>
</dbReference>
<organism evidence="2 3">
    <name type="scientific">Pedobacter duraquae</name>
    <dbReference type="NCBI Taxonomy" id="425511"/>
    <lineage>
        <taxon>Bacteria</taxon>
        <taxon>Pseudomonadati</taxon>
        <taxon>Bacteroidota</taxon>
        <taxon>Sphingobacteriia</taxon>
        <taxon>Sphingobacteriales</taxon>
        <taxon>Sphingobacteriaceae</taxon>
        <taxon>Pedobacter</taxon>
    </lineage>
</organism>
<evidence type="ECO:0000313" key="3">
    <source>
        <dbReference type="Proteomes" id="UP000295499"/>
    </source>
</evidence>
<evidence type="ECO:0008006" key="4">
    <source>
        <dbReference type="Google" id="ProtNLM"/>
    </source>
</evidence>
<protein>
    <recommendedName>
        <fullName evidence="4">Oligosaccharide repeat unit polymerase</fullName>
    </recommendedName>
</protein>
<dbReference type="RefSeq" id="WP_133555117.1">
    <property type="nucleotide sequence ID" value="NZ_SNWM01000002.1"/>
</dbReference>
<dbReference type="AlphaFoldDB" id="A0A4R6ILY3"/>
<keyword evidence="1" id="KW-0812">Transmembrane</keyword>
<feature type="transmembrane region" description="Helical" evidence="1">
    <location>
        <begin position="390"/>
        <end position="408"/>
    </location>
</feature>
<proteinExistence type="predicted"/>
<feature type="transmembrane region" description="Helical" evidence="1">
    <location>
        <begin position="72"/>
        <end position="92"/>
    </location>
</feature>
<keyword evidence="1" id="KW-0472">Membrane</keyword>
<feature type="transmembrane region" description="Helical" evidence="1">
    <location>
        <begin position="14"/>
        <end position="31"/>
    </location>
</feature>
<feature type="transmembrane region" description="Helical" evidence="1">
    <location>
        <begin position="180"/>
        <end position="200"/>
    </location>
</feature>
<reference evidence="2 3" key="1">
    <citation type="submission" date="2019-03" db="EMBL/GenBank/DDBJ databases">
        <title>Genomic Encyclopedia of Archaeal and Bacterial Type Strains, Phase II (KMG-II): from individual species to whole genera.</title>
        <authorList>
            <person name="Goeker M."/>
        </authorList>
    </citation>
    <scope>NUCLEOTIDE SEQUENCE [LARGE SCALE GENOMIC DNA]</scope>
    <source>
        <strain evidence="2 3">DSM 19034</strain>
    </source>
</reference>
<dbReference type="EMBL" id="SNWM01000002">
    <property type="protein sequence ID" value="TDO23160.1"/>
    <property type="molecule type" value="Genomic_DNA"/>
</dbReference>
<keyword evidence="1" id="KW-1133">Transmembrane helix</keyword>
<comment type="caution">
    <text evidence="2">The sequence shown here is derived from an EMBL/GenBank/DDBJ whole genome shotgun (WGS) entry which is preliminary data.</text>
</comment>
<dbReference type="NCBIfam" id="NF046084">
    <property type="entry name" value="XrtY_assoc_Wzy"/>
    <property type="match status" value="1"/>
</dbReference>
<name>A0A4R6ILY3_9SPHI</name>
<dbReference type="OrthoDB" id="735382at2"/>
<feature type="transmembrane region" description="Helical" evidence="1">
    <location>
        <begin position="155"/>
        <end position="174"/>
    </location>
</feature>
<evidence type="ECO:0000256" key="1">
    <source>
        <dbReference type="SAM" id="Phobius"/>
    </source>
</evidence>
<gene>
    <name evidence="2" type="ORF">CLV32_2147</name>
</gene>
<feature type="transmembrane region" description="Helical" evidence="1">
    <location>
        <begin position="125"/>
        <end position="143"/>
    </location>
</feature>
<sequence>MFNNQFANISKEKILLPIYFPVLLAYIFQFSPVTSYLISWLGTFMIFYWTILSPVKYIQLDLPLSKQIMRPIVLTQLVFAGFMCSTSIFFFMDHLGYQYFSRVNGQFFIPNALTENIAACQRYCLVAHVALVTGLIWATKLDLKIKYIFKVDTDKILIQICGFSYLLGIVLSRISAVVQFSYMFIFMSLFAGSLTLVKGIVKKRPNLVAIGGGVFLFNLVAATLSGYKESVINNLLILVFLLFPYYKKFILLISIPLICLLLYILPTLANTIRSQSWSGETTAEEARDDAYDVLTNEDNINDIHETNWQFLTNRLSEINMFTQYVEHVPSAHPYYGFEILKDSFYALIPRFLWSGKPNTEQVSMERVYESNVANRLSSVSAKTRPVVDGYLSAGVFGIFVSMLIYGYLTQWLCNQAESLFGGYEMGCIIVFNGIFQQLWRGNNWEFLLNNILYGYILLVVLFNLLKQKNILVRTLPDEEHTNQSFL</sequence>
<evidence type="ECO:0000313" key="2">
    <source>
        <dbReference type="EMBL" id="TDO23160.1"/>
    </source>
</evidence>
<keyword evidence="3" id="KW-1185">Reference proteome</keyword>
<feature type="transmembrane region" description="Helical" evidence="1">
    <location>
        <begin position="245"/>
        <end position="265"/>
    </location>
</feature>